<dbReference type="GO" id="GO:0005886">
    <property type="term" value="C:plasma membrane"/>
    <property type="evidence" value="ECO:0007669"/>
    <property type="project" value="UniProtKB-SubCell"/>
</dbReference>
<feature type="transmembrane region" description="Helical" evidence="7">
    <location>
        <begin position="458"/>
        <end position="481"/>
    </location>
</feature>
<dbReference type="PROSITE" id="PS50850">
    <property type="entry name" value="MFS"/>
    <property type="match status" value="1"/>
</dbReference>
<dbReference type="AlphaFoldDB" id="A0A7K1KTH2"/>
<proteinExistence type="predicted"/>
<evidence type="ECO:0000256" key="7">
    <source>
        <dbReference type="SAM" id="Phobius"/>
    </source>
</evidence>
<keyword evidence="3" id="KW-1003">Cell membrane</keyword>
<dbReference type="PANTHER" id="PTHR42718:SF46">
    <property type="entry name" value="BLR6921 PROTEIN"/>
    <property type="match status" value="1"/>
</dbReference>
<feature type="transmembrane region" description="Helical" evidence="7">
    <location>
        <begin position="236"/>
        <end position="255"/>
    </location>
</feature>
<protein>
    <submittedName>
        <fullName evidence="9">MFS transporter</fullName>
    </submittedName>
</protein>
<evidence type="ECO:0000256" key="3">
    <source>
        <dbReference type="ARBA" id="ARBA00022475"/>
    </source>
</evidence>
<dbReference type="Proteomes" id="UP000432015">
    <property type="component" value="Unassembled WGS sequence"/>
</dbReference>
<dbReference type="InterPro" id="IPR020846">
    <property type="entry name" value="MFS_dom"/>
</dbReference>
<dbReference type="PANTHER" id="PTHR42718">
    <property type="entry name" value="MAJOR FACILITATOR SUPERFAMILY MULTIDRUG TRANSPORTER MFSC"/>
    <property type="match status" value="1"/>
</dbReference>
<keyword evidence="10" id="KW-1185">Reference proteome</keyword>
<feature type="transmembrane region" description="Helical" evidence="7">
    <location>
        <begin position="393"/>
        <end position="419"/>
    </location>
</feature>
<feature type="transmembrane region" description="Helical" evidence="7">
    <location>
        <begin position="198"/>
        <end position="216"/>
    </location>
</feature>
<evidence type="ECO:0000256" key="1">
    <source>
        <dbReference type="ARBA" id="ARBA00004651"/>
    </source>
</evidence>
<dbReference type="CDD" id="cd17321">
    <property type="entry name" value="MFS_MMR_MDR_like"/>
    <property type="match status" value="1"/>
</dbReference>
<keyword evidence="4 7" id="KW-0812">Transmembrane</keyword>
<organism evidence="9 10">
    <name type="scientific">Actinomadura litoris</name>
    <dbReference type="NCBI Taxonomy" id="2678616"/>
    <lineage>
        <taxon>Bacteria</taxon>
        <taxon>Bacillati</taxon>
        <taxon>Actinomycetota</taxon>
        <taxon>Actinomycetes</taxon>
        <taxon>Streptosporangiales</taxon>
        <taxon>Thermomonosporaceae</taxon>
        <taxon>Actinomadura</taxon>
    </lineage>
</organism>
<evidence type="ECO:0000256" key="5">
    <source>
        <dbReference type="ARBA" id="ARBA00022989"/>
    </source>
</evidence>
<dbReference type="InterPro" id="IPR011701">
    <property type="entry name" value="MFS"/>
</dbReference>
<feature type="transmembrane region" description="Helical" evidence="7">
    <location>
        <begin position="76"/>
        <end position="99"/>
    </location>
</feature>
<dbReference type="EMBL" id="WOFH01000001">
    <property type="protein sequence ID" value="MUN35491.1"/>
    <property type="molecule type" value="Genomic_DNA"/>
</dbReference>
<comment type="caution">
    <text evidence="9">The sequence shown here is derived from an EMBL/GenBank/DDBJ whole genome shotgun (WGS) entry which is preliminary data.</text>
</comment>
<dbReference type="Gene3D" id="1.20.1250.20">
    <property type="entry name" value="MFS general substrate transporter like domains"/>
    <property type="match status" value="1"/>
</dbReference>
<keyword evidence="5 7" id="KW-1133">Transmembrane helix</keyword>
<dbReference type="Gene3D" id="1.20.1720.10">
    <property type="entry name" value="Multidrug resistance protein D"/>
    <property type="match status" value="1"/>
</dbReference>
<evidence type="ECO:0000256" key="2">
    <source>
        <dbReference type="ARBA" id="ARBA00022448"/>
    </source>
</evidence>
<name>A0A7K1KTH2_9ACTN</name>
<feature type="transmembrane region" description="Helical" evidence="7">
    <location>
        <begin position="370"/>
        <end position="387"/>
    </location>
</feature>
<dbReference type="Pfam" id="PF07690">
    <property type="entry name" value="MFS_1"/>
    <property type="match status" value="1"/>
</dbReference>
<feature type="domain" description="Major facilitator superfamily (MFS) profile" evidence="8">
    <location>
        <begin position="45"/>
        <end position="485"/>
    </location>
</feature>
<feature type="transmembrane region" description="Helical" evidence="7">
    <location>
        <begin position="43"/>
        <end position="70"/>
    </location>
</feature>
<feature type="transmembrane region" description="Helical" evidence="7">
    <location>
        <begin position="335"/>
        <end position="358"/>
    </location>
</feature>
<comment type="subcellular location">
    <subcellularLocation>
        <location evidence="1">Cell membrane</location>
        <topology evidence="1">Multi-pass membrane protein</topology>
    </subcellularLocation>
</comment>
<feature type="transmembrane region" description="Helical" evidence="7">
    <location>
        <begin position="261"/>
        <end position="281"/>
    </location>
</feature>
<keyword evidence="6 7" id="KW-0472">Membrane</keyword>
<dbReference type="GO" id="GO:0022857">
    <property type="term" value="F:transmembrane transporter activity"/>
    <property type="evidence" value="ECO:0007669"/>
    <property type="project" value="InterPro"/>
</dbReference>
<feature type="transmembrane region" description="Helical" evidence="7">
    <location>
        <begin position="170"/>
        <end position="192"/>
    </location>
</feature>
<feature type="transmembrane region" description="Helical" evidence="7">
    <location>
        <begin position="302"/>
        <end position="323"/>
    </location>
</feature>
<feature type="transmembrane region" description="Helical" evidence="7">
    <location>
        <begin position="111"/>
        <end position="130"/>
    </location>
</feature>
<evidence type="ECO:0000256" key="4">
    <source>
        <dbReference type="ARBA" id="ARBA00022692"/>
    </source>
</evidence>
<evidence type="ECO:0000313" key="9">
    <source>
        <dbReference type="EMBL" id="MUN35491.1"/>
    </source>
</evidence>
<evidence type="ECO:0000259" key="8">
    <source>
        <dbReference type="PROSITE" id="PS50850"/>
    </source>
</evidence>
<evidence type="ECO:0000256" key="6">
    <source>
        <dbReference type="ARBA" id="ARBA00023136"/>
    </source>
</evidence>
<accession>A0A7K1KTH2</accession>
<dbReference type="InterPro" id="IPR036259">
    <property type="entry name" value="MFS_trans_sf"/>
</dbReference>
<gene>
    <name evidence="9" type="ORF">GNZ18_02600</name>
</gene>
<evidence type="ECO:0000313" key="10">
    <source>
        <dbReference type="Proteomes" id="UP000432015"/>
    </source>
</evidence>
<sequence>MRQAAATAVASRRGRVLPYPIGVTVSPNAAKNRLPPASATSRTLGLTGLCLGTALIVMEANVINVAIPVIRADLHASLAGGLWAIDAYTLVFAALLLSAGRLGDRIGARRGYLTGLGLFAVASIACTVAPNTGLLVLGRACQGLGAALLAPAPLTLITRIFTVPTERTRAVAVWVSVGGIGFVIGPFIGGLLVDTLGWRSIFLLNVPVAAATGWLVARHVAEVPLQRVPFDIRGQALAIVGLAAMVWALVESSVAGWRDPAVLTALAGGSAALVVFVAAQYSWARDGRQVLLPPAIIAARPVLAGLLGGATYNFTLYGMLIVYTFNFQQLRGYSALQTGSAFIPLTVAATLASTFLGARFITAFGPRSGLATGMTLSAIGLAPLTVASAPYPLIAVGFCVFSIGMGLSAPSQTLAVMTFAPDRHQNMGSSALNTARQTGGALGVALLGAVVATDPDRGTFAAITIAIGMCLIAAASALRLIPREIIHAGTSR</sequence>
<keyword evidence="2" id="KW-0813">Transport</keyword>
<dbReference type="SUPFAM" id="SSF103473">
    <property type="entry name" value="MFS general substrate transporter"/>
    <property type="match status" value="1"/>
</dbReference>
<reference evidence="9 10" key="1">
    <citation type="submission" date="2019-11" db="EMBL/GenBank/DDBJ databases">
        <authorList>
            <person name="Cao P."/>
        </authorList>
    </citation>
    <scope>NUCLEOTIDE SEQUENCE [LARGE SCALE GENOMIC DNA]</scope>
    <source>
        <strain evidence="9 10">NEAU-AAG5</strain>
    </source>
</reference>